<proteinExistence type="predicted"/>
<dbReference type="SUPFAM" id="SSF50022">
    <property type="entry name" value="ISP domain"/>
    <property type="match status" value="1"/>
</dbReference>
<feature type="transmembrane region" description="Helical" evidence="6">
    <location>
        <begin position="143"/>
        <end position="161"/>
    </location>
</feature>
<sequence>MAQHLSQGHHQLLACVQPVYHTTIQIPETTIEGKKLSGDLAWMQQAIGAISLCAGFLLLATSLSDTRRTQWESLVAQPLTAIPRPTVGAPQMARSSRSDGFAMLRTTTYDTVDSAHAISSGPVPQAGGINANNGNQSFGQSKFFMGSVFIILGVASVWQQMCRKFASAPISESLHASLDEQAIAAFAVTGESSPVAVADDGKMWQFVMTVDDLAKQPNKRAQGTVDGVELALITEGSTVWAVQAKCPHLGIPLAGGKVENGVITCSQHKSSWSCDTGEVNEWLPGGGVNAVQRLVSKPCTVATYKTKVEDGKIYINLNPY</sequence>
<comment type="cofactor">
    <cofactor evidence="5">
        <name>[2Fe-2S] cluster</name>
        <dbReference type="ChEBI" id="CHEBI:190135"/>
    </cofactor>
</comment>
<keyword evidence="6" id="KW-0812">Transmembrane</keyword>
<dbReference type="GO" id="GO:0046872">
    <property type="term" value="F:metal ion binding"/>
    <property type="evidence" value="ECO:0007669"/>
    <property type="project" value="UniProtKB-KW"/>
</dbReference>
<evidence type="ECO:0000259" key="7">
    <source>
        <dbReference type="PROSITE" id="PS51296"/>
    </source>
</evidence>
<evidence type="ECO:0000256" key="5">
    <source>
        <dbReference type="ARBA" id="ARBA00034078"/>
    </source>
</evidence>
<evidence type="ECO:0000256" key="3">
    <source>
        <dbReference type="ARBA" id="ARBA00023004"/>
    </source>
</evidence>
<dbReference type="AlphaFoldDB" id="A0A7S4CRW3"/>
<dbReference type="InterPro" id="IPR017941">
    <property type="entry name" value="Rieske_2Fe-2S"/>
</dbReference>
<evidence type="ECO:0000256" key="4">
    <source>
        <dbReference type="ARBA" id="ARBA00023014"/>
    </source>
</evidence>
<keyword evidence="1" id="KW-0001">2Fe-2S</keyword>
<dbReference type="Gene3D" id="2.102.10.10">
    <property type="entry name" value="Rieske [2Fe-2S] iron-sulphur domain"/>
    <property type="match status" value="1"/>
</dbReference>
<organism evidence="8">
    <name type="scientific">Eutreptiella gymnastica</name>
    <dbReference type="NCBI Taxonomy" id="73025"/>
    <lineage>
        <taxon>Eukaryota</taxon>
        <taxon>Discoba</taxon>
        <taxon>Euglenozoa</taxon>
        <taxon>Euglenida</taxon>
        <taxon>Spirocuta</taxon>
        <taxon>Euglenophyceae</taxon>
        <taxon>Eutreptiales</taxon>
        <taxon>Eutreptiaceae</taxon>
        <taxon>Eutreptiella</taxon>
    </lineage>
</organism>
<gene>
    <name evidence="8" type="ORF">EGYM00163_LOCUS15782</name>
</gene>
<dbReference type="PANTHER" id="PTHR21496:SF0">
    <property type="entry name" value="RIESKE DOMAIN-CONTAINING PROTEIN"/>
    <property type="match status" value="1"/>
</dbReference>
<dbReference type="PANTHER" id="PTHR21496">
    <property type="entry name" value="FERREDOXIN-RELATED"/>
    <property type="match status" value="1"/>
</dbReference>
<evidence type="ECO:0000313" key="8">
    <source>
        <dbReference type="EMBL" id="CAE0804658.1"/>
    </source>
</evidence>
<dbReference type="Pfam" id="PF00355">
    <property type="entry name" value="Rieske"/>
    <property type="match status" value="1"/>
</dbReference>
<keyword evidence="6" id="KW-1133">Transmembrane helix</keyword>
<dbReference type="PROSITE" id="PS51296">
    <property type="entry name" value="RIESKE"/>
    <property type="match status" value="1"/>
</dbReference>
<feature type="domain" description="Rieske" evidence="7">
    <location>
        <begin position="204"/>
        <end position="315"/>
    </location>
</feature>
<reference evidence="8" key="1">
    <citation type="submission" date="2021-01" db="EMBL/GenBank/DDBJ databases">
        <authorList>
            <person name="Corre E."/>
            <person name="Pelletier E."/>
            <person name="Niang G."/>
            <person name="Scheremetjew M."/>
            <person name="Finn R."/>
            <person name="Kale V."/>
            <person name="Holt S."/>
            <person name="Cochrane G."/>
            <person name="Meng A."/>
            <person name="Brown T."/>
            <person name="Cohen L."/>
        </authorList>
    </citation>
    <scope>NUCLEOTIDE SEQUENCE</scope>
    <source>
        <strain evidence="8">CCMP1594</strain>
    </source>
</reference>
<name>A0A7S4CRW3_9EUGL</name>
<evidence type="ECO:0000256" key="1">
    <source>
        <dbReference type="ARBA" id="ARBA00022714"/>
    </source>
</evidence>
<keyword evidence="4" id="KW-0411">Iron-sulfur</keyword>
<feature type="transmembrane region" description="Helical" evidence="6">
    <location>
        <begin position="42"/>
        <end position="60"/>
    </location>
</feature>
<evidence type="ECO:0000256" key="6">
    <source>
        <dbReference type="SAM" id="Phobius"/>
    </source>
</evidence>
<dbReference type="EMBL" id="HBJA01045403">
    <property type="protein sequence ID" value="CAE0804658.1"/>
    <property type="molecule type" value="Transcribed_RNA"/>
</dbReference>
<dbReference type="InterPro" id="IPR036922">
    <property type="entry name" value="Rieske_2Fe-2S_sf"/>
</dbReference>
<accession>A0A7S4CRW3</accession>
<keyword evidence="6" id="KW-0472">Membrane</keyword>
<keyword evidence="2" id="KW-0479">Metal-binding</keyword>
<keyword evidence="3" id="KW-0408">Iron</keyword>
<dbReference type="GO" id="GO:0051537">
    <property type="term" value="F:2 iron, 2 sulfur cluster binding"/>
    <property type="evidence" value="ECO:0007669"/>
    <property type="project" value="UniProtKB-KW"/>
</dbReference>
<evidence type="ECO:0000256" key="2">
    <source>
        <dbReference type="ARBA" id="ARBA00022723"/>
    </source>
</evidence>
<protein>
    <recommendedName>
        <fullName evidence="7">Rieske domain-containing protein</fullName>
    </recommendedName>
</protein>